<dbReference type="SFLD" id="SFLDF00027">
    <property type="entry name" value="p-type_atpase"/>
    <property type="match status" value="1"/>
</dbReference>
<feature type="binding site" evidence="16">
    <location>
        <position position="555"/>
    </location>
    <ligand>
        <name>ATP</name>
        <dbReference type="ChEBI" id="CHEBI:30616"/>
    </ligand>
</feature>
<dbReference type="SUPFAM" id="SSF81653">
    <property type="entry name" value="Calcium ATPase, transduction domain A"/>
    <property type="match status" value="1"/>
</dbReference>
<dbReference type="CDD" id="cd02073">
    <property type="entry name" value="P-type_ATPase_APLT_Dnf-like"/>
    <property type="match status" value="1"/>
</dbReference>
<evidence type="ECO:0000256" key="5">
    <source>
        <dbReference type="ARBA" id="ARBA00022692"/>
    </source>
</evidence>
<feature type="transmembrane region" description="Helical" evidence="18">
    <location>
        <begin position="1189"/>
        <end position="1208"/>
    </location>
</feature>
<comment type="subcellular location">
    <subcellularLocation>
        <location evidence="1">Endomembrane system</location>
        <topology evidence="1">Multi-pass membrane protein</topology>
    </subcellularLocation>
    <subcellularLocation>
        <location evidence="18">Membrane</location>
        <topology evidence="18">Multi-pass membrane protein</topology>
    </subcellularLocation>
</comment>
<gene>
    <name evidence="23" type="ORF">WALSEDRAFT_33576</name>
</gene>
<dbReference type="InterPro" id="IPR001757">
    <property type="entry name" value="P_typ_ATPase"/>
</dbReference>
<dbReference type="EC" id="7.6.2.1" evidence="18"/>
<evidence type="ECO:0000256" key="7">
    <source>
        <dbReference type="ARBA" id="ARBA00022741"/>
    </source>
</evidence>
<evidence type="ECO:0000256" key="19">
    <source>
        <dbReference type="SAM" id="MobiDB-lite"/>
    </source>
</evidence>
<dbReference type="GO" id="GO:0005524">
    <property type="term" value="F:ATP binding"/>
    <property type="evidence" value="ECO:0007669"/>
    <property type="project" value="UniProtKB-UniRule"/>
</dbReference>
<dbReference type="eggNOG" id="KOG0206">
    <property type="taxonomic scope" value="Eukaryota"/>
</dbReference>
<dbReference type="OrthoDB" id="377733at2759"/>
<keyword evidence="5 18" id="KW-0812">Transmembrane</keyword>
<dbReference type="InterPro" id="IPR023214">
    <property type="entry name" value="HAD_sf"/>
</dbReference>
<dbReference type="GO" id="GO:0045332">
    <property type="term" value="P:phospholipid translocation"/>
    <property type="evidence" value="ECO:0007669"/>
    <property type="project" value="TreeGrafter"/>
</dbReference>
<evidence type="ECO:0000256" key="13">
    <source>
        <dbReference type="ARBA" id="ARBA00034036"/>
    </source>
</evidence>
<feature type="region of interest" description="Disordered" evidence="19">
    <location>
        <begin position="38"/>
        <end position="76"/>
    </location>
</feature>
<dbReference type="Gene3D" id="3.40.1110.10">
    <property type="entry name" value="Calcium-transporting ATPase, cytoplasmic domain N"/>
    <property type="match status" value="1"/>
</dbReference>
<dbReference type="PANTHER" id="PTHR24092">
    <property type="entry name" value="PROBABLE PHOSPHOLIPID-TRANSPORTING ATPASE"/>
    <property type="match status" value="1"/>
</dbReference>
<feature type="compositionally biased region" description="Basic residues" evidence="19">
    <location>
        <begin position="47"/>
        <end position="70"/>
    </location>
</feature>
<keyword evidence="3" id="KW-0813">Transport</keyword>
<feature type="active site" description="4-aspartylphosphate intermediate" evidence="15">
    <location>
        <position position="554"/>
    </location>
</feature>
<keyword evidence="24" id="KW-1185">Reference proteome</keyword>
<protein>
    <recommendedName>
        <fullName evidence="18">Phospholipid-transporting ATPase</fullName>
        <ecNumber evidence="18">7.6.2.1</ecNumber>
    </recommendedName>
</protein>
<dbReference type="InterPro" id="IPR059000">
    <property type="entry name" value="ATPase_P-type_domA"/>
</dbReference>
<dbReference type="PANTHER" id="PTHR24092:SF180">
    <property type="entry name" value="PHOSPHOLIPID-TRANSPORTING ATPASE DNF1-RELATED"/>
    <property type="match status" value="1"/>
</dbReference>
<feature type="binding site" evidence="16">
    <location>
        <position position="865"/>
    </location>
    <ligand>
        <name>ATP</name>
        <dbReference type="ChEBI" id="CHEBI:30616"/>
    </ligand>
</feature>
<evidence type="ECO:0000256" key="17">
    <source>
        <dbReference type="PIRSR" id="PIRSR606539-3"/>
    </source>
</evidence>
<evidence type="ECO:0000259" key="20">
    <source>
        <dbReference type="Pfam" id="PF00122"/>
    </source>
</evidence>
<feature type="domain" description="P-type ATPase A" evidence="20">
    <location>
        <begin position="273"/>
        <end position="328"/>
    </location>
</feature>
<feature type="binding site" evidence="16">
    <location>
        <position position="750"/>
    </location>
    <ligand>
        <name>ATP</name>
        <dbReference type="ChEBI" id="CHEBI:30616"/>
    </ligand>
</feature>
<feature type="transmembrane region" description="Helical" evidence="18">
    <location>
        <begin position="1228"/>
        <end position="1248"/>
    </location>
</feature>
<evidence type="ECO:0000256" key="3">
    <source>
        <dbReference type="ARBA" id="ARBA00022448"/>
    </source>
</evidence>
<dbReference type="Pfam" id="PF16212">
    <property type="entry name" value="PhoLip_ATPase_C"/>
    <property type="match status" value="1"/>
</dbReference>
<evidence type="ECO:0000256" key="18">
    <source>
        <dbReference type="RuleBase" id="RU362033"/>
    </source>
</evidence>
<dbReference type="FunFam" id="3.40.50.1000:FF:000014">
    <property type="entry name" value="Phospholipid-transporting ATPase"/>
    <property type="match status" value="1"/>
</dbReference>
<evidence type="ECO:0000256" key="16">
    <source>
        <dbReference type="PIRSR" id="PIRSR606539-2"/>
    </source>
</evidence>
<feature type="domain" description="P-type ATPase N-terminal" evidence="21">
    <location>
        <begin position="103"/>
        <end position="156"/>
    </location>
</feature>
<evidence type="ECO:0000259" key="21">
    <source>
        <dbReference type="Pfam" id="PF16209"/>
    </source>
</evidence>
<evidence type="ECO:0000256" key="15">
    <source>
        <dbReference type="PIRSR" id="PIRSR606539-1"/>
    </source>
</evidence>
<feature type="region of interest" description="Disordered" evidence="19">
    <location>
        <begin position="1336"/>
        <end position="1376"/>
    </location>
</feature>
<dbReference type="EMBL" id="JH668242">
    <property type="protein sequence ID" value="EIM20130.1"/>
    <property type="molecule type" value="Genomic_DNA"/>
</dbReference>
<proteinExistence type="inferred from homology"/>
<dbReference type="Proteomes" id="UP000005242">
    <property type="component" value="Unassembled WGS sequence"/>
</dbReference>
<evidence type="ECO:0000256" key="9">
    <source>
        <dbReference type="ARBA" id="ARBA00022842"/>
    </source>
</evidence>
<dbReference type="Gene3D" id="3.40.50.1000">
    <property type="entry name" value="HAD superfamily/HAD-like"/>
    <property type="match status" value="1"/>
</dbReference>
<evidence type="ECO:0000256" key="2">
    <source>
        <dbReference type="ARBA" id="ARBA00008109"/>
    </source>
</evidence>
<feature type="binding site" evidence="17">
    <location>
        <position position="983"/>
    </location>
    <ligand>
        <name>Mg(2+)</name>
        <dbReference type="ChEBI" id="CHEBI:18420"/>
    </ligand>
</feature>
<dbReference type="GO" id="GO:0000287">
    <property type="term" value="F:magnesium ion binding"/>
    <property type="evidence" value="ECO:0007669"/>
    <property type="project" value="UniProtKB-UniRule"/>
</dbReference>
<dbReference type="InterPro" id="IPR036412">
    <property type="entry name" value="HAD-like_sf"/>
</dbReference>
<feature type="transmembrane region" description="Helical" evidence="18">
    <location>
        <begin position="1044"/>
        <end position="1061"/>
    </location>
</feature>
<comment type="catalytic activity">
    <reaction evidence="14">
        <text>a 1,2-diacyl-sn-glycero-3-phosphoethanolamine(out) + ATP + H2O = a 1,2-diacyl-sn-glycero-3-phosphoethanolamine(in) + ADP + phosphate + H(+)</text>
        <dbReference type="Rhea" id="RHEA:66132"/>
        <dbReference type="ChEBI" id="CHEBI:15377"/>
        <dbReference type="ChEBI" id="CHEBI:15378"/>
        <dbReference type="ChEBI" id="CHEBI:30616"/>
        <dbReference type="ChEBI" id="CHEBI:43474"/>
        <dbReference type="ChEBI" id="CHEBI:64612"/>
        <dbReference type="ChEBI" id="CHEBI:456216"/>
    </reaction>
    <physiologicalReaction direction="left-to-right" evidence="14">
        <dbReference type="Rhea" id="RHEA:66133"/>
    </physiologicalReaction>
</comment>
<comment type="cofactor">
    <cofactor evidence="17">
        <name>Mg(2+)</name>
        <dbReference type="ChEBI" id="CHEBI:18420"/>
    </cofactor>
</comment>
<dbReference type="SFLD" id="SFLDG00002">
    <property type="entry name" value="C1.7:_P-type_atpase_like"/>
    <property type="match status" value="1"/>
</dbReference>
<evidence type="ECO:0000256" key="12">
    <source>
        <dbReference type="ARBA" id="ARBA00023136"/>
    </source>
</evidence>
<feature type="compositionally biased region" description="Low complexity" evidence="19">
    <location>
        <begin position="1363"/>
        <end position="1374"/>
    </location>
</feature>
<feature type="transmembrane region" description="Helical" evidence="18">
    <location>
        <begin position="1164"/>
        <end position="1182"/>
    </location>
</feature>
<dbReference type="PRINTS" id="PR00119">
    <property type="entry name" value="CATATPASE"/>
</dbReference>
<keyword evidence="9 17" id="KW-0460">Magnesium</keyword>
<dbReference type="GO" id="GO:0005886">
    <property type="term" value="C:plasma membrane"/>
    <property type="evidence" value="ECO:0007669"/>
    <property type="project" value="TreeGrafter"/>
</dbReference>
<feature type="binding site" evidence="17">
    <location>
        <position position="987"/>
    </location>
    <ligand>
        <name>Mg(2+)</name>
        <dbReference type="ChEBI" id="CHEBI:18420"/>
    </ligand>
</feature>
<dbReference type="OMA" id="QALRCGR"/>
<comment type="similarity">
    <text evidence="2 18">Belongs to the cation transport ATPase (P-type) (TC 3.A.3) family. Type IV subfamily.</text>
</comment>
<feature type="transmembrane region" description="Helical" evidence="18">
    <location>
        <begin position="1073"/>
        <end position="1093"/>
    </location>
</feature>
<keyword evidence="11 18" id="KW-1133">Transmembrane helix</keyword>
<accession>I4Y838</accession>
<feature type="binding site" evidence="16">
    <location>
        <position position="987"/>
    </location>
    <ligand>
        <name>ATP</name>
        <dbReference type="ChEBI" id="CHEBI:30616"/>
    </ligand>
</feature>
<keyword evidence="7 16" id="KW-0547">Nucleotide-binding</keyword>
<dbReference type="InterPro" id="IPR032631">
    <property type="entry name" value="P-type_ATPase_N"/>
</dbReference>
<dbReference type="NCBIfam" id="TIGR01494">
    <property type="entry name" value="ATPase_P-type"/>
    <property type="match status" value="2"/>
</dbReference>
<feature type="binding site" evidence="16">
    <location>
        <position position="957"/>
    </location>
    <ligand>
        <name>ATP</name>
        <dbReference type="ChEBI" id="CHEBI:30616"/>
    </ligand>
</feature>
<dbReference type="GO" id="GO:0012505">
    <property type="term" value="C:endomembrane system"/>
    <property type="evidence" value="ECO:0007669"/>
    <property type="project" value="UniProtKB-SubCell"/>
</dbReference>
<dbReference type="FunFam" id="3.40.50.1000:FF:000001">
    <property type="entry name" value="Phospholipid-transporting ATPase IC"/>
    <property type="match status" value="1"/>
</dbReference>
<dbReference type="FunFam" id="3.40.1110.10:FF:000087">
    <property type="entry name" value="Phospholipid-transporting ATPase"/>
    <property type="match status" value="1"/>
</dbReference>
<dbReference type="InParanoid" id="I4Y838"/>
<comment type="catalytic activity">
    <reaction evidence="13 18">
        <text>ATP + H2O + phospholipidSide 1 = ADP + phosphate + phospholipidSide 2.</text>
        <dbReference type="EC" id="7.6.2.1"/>
    </reaction>
</comment>
<feature type="binding site" evidence="16">
    <location>
        <position position="727"/>
    </location>
    <ligand>
        <name>ATP</name>
        <dbReference type="ChEBI" id="CHEBI:30616"/>
    </ligand>
</feature>
<feature type="binding site" evidence="16">
    <location>
        <position position="986"/>
    </location>
    <ligand>
        <name>ATP</name>
        <dbReference type="ChEBI" id="CHEBI:30616"/>
    </ligand>
</feature>
<feature type="binding site" evidence="16">
    <location>
        <position position="866"/>
    </location>
    <ligand>
        <name>ATP</name>
        <dbReference type="ChEBI" id="CHEBI:30616"/>
    </ligand>
</feature>
<evidence type="ECO:0000259" key="22">
    <source>
        <dbReference type="Pfam" id="PF16212"/>
    </source>
</evidence>
<dbReference type="KEGG" id="wse:WALSEDRAFT_33576"/>
<dbReference type="PROSITE" id="PS00154">
    <property type="entry name" value="ATPASE_E1_E2"/>
    <property type="match status" value="1"/>
</dbReference>
<keyword evidence="10 18" id="KW-1278">Translocase</keyword>
<dbReference type="InterPro" id="IPR023299">
    <property type="entry name" value="ATPase_P-typ_cyto_dom_N"/>
</dbReference>
<dbReference type="Pfam" id="PF13246">
    <property type="entry name" value="Cation_ATPase"/>
    <property type="match status" value="1"/>
</dbReference>
<feature type="transmembrane region" description="Helical" evidence="18">
    <location>
        <begin position="437"/>
        <end position="461"/>
    </location>
</feature>
<evidence type="ECO:0000313" key="23">
    <source>
        <dbReference type="EMBL" id="EIM20130.1"/>
    </source>
</evidence>
<reference evidence="23 24" key="1">
    <citation type="journal article" date="2012" name="Fungal Genet. Biol.">
        <title>The genome of the xerotolerant mold Wallemia sebi reveals adaptations to osmotic stress and suggests cryptic sexual reproduction.</title>
        <authorList>
            <person name="Padamsee M."/>
            <person name="Kumar T.K.A."/>
            <person name="Riley R."/>
            <person name="Binder M."/>
            <person name="Boyd A."/>
            <person name="Calvo A.M."/>
            <person name="Furukawa K."/>
            <person name="Hesse C."/>
            <person name="Hohmann S."/>
            <person name="James T.Y."/>
            <person name="LaButti K."/>
            <person name="Lapidus A."/>
            <person name="Lindquist E."/>
            <person name="Lucas S."/>
            <person name="Miller K."/>
            <person name="Shantappa S."/>
            <person name="Grigoriev I.V."/>
            <person name="Hibbett D.S."/>
            <person name="McLaughlin D.J."/>
            <person name="Spatafora J.W."/>
            <person name="Aime M.C."/>
        </authorList>
    </citation>
    <scope>NUCLEOTIDE SEQUENCE [LARGE SCALE GENOMIC DNA]</scope>
    <source>
        <strain evidence="24">ATCC MYA-4683 / CBS 633.66</strain>
    </source>
</reference>
<dbReference type="InterPro" id="IPR023298">
    <property type="entry name" value="ATPase_P-typ_TM_dom_sf"/>
</dbReference>
<evidence type="ECO:0000256" key="11">
    <source>
        <dbReference type="ARBA" id="ARBA00022989"/>
    </source>
</evidence>
<dbReference type="InterPro" id="IPR032630">
    <property type="entry name" value="P_typ_ATPase_c"/>
</dbReference>
<dbReference type="GeneID" id="18471709"/>
<dbReference type="SUPFAM" id="SSF56784">
    <property type="entry name" value="HAD-like"/>
    <property type="match status" value="1"/>
</dbReference>
<feature type="binding site" evidence="16">
    <location>
        <position position="963"/>
    </location>
    <ligand>
        <name>ATP</name>
        <dbReference type="ChEBI" id="CHEBI:30616"/>
    </ligand>
</feature>
<dbReference type="InterPro" id="IPR018303">
    <property type="entry name" value="ATPase_P-typ_P_site"/>
</dbReference>
<dbReference type="SUPFAM" id="SSF81660">
    <property type="entry name" value="Metal cation-transporting ATPase, ATP-binding domain N"/>
    <property type="match status" value="1"/>
</dbReference>
<dbReference type="RefSeq" id="XP_006959851.1">
    <property type="nucleotide sequence ID" value="XM_006959789.1"/>
</dbReference>
<evidence type="ECO:0000256" key="10">
    <source>
        <dbReference type="ARBA" id="ARBA00022967"/>
    </source>
</evidence>
<keyword evidence="12 18" id="KW-0472">Membrane</keyword>
<dbReference type="FunCoup" id="I4Y838">
    <property type="interactions" value="39"/>
</dbReference>
<dbReference type="InterPro" id="IPR006539">
    <property type="entry name" value="P-type_ATPase_IV"/>
</dbReference>
<feature type="region of interest" description="Disordered" evidence="19">
    <location>
        <begin position="1388"/>
        <end position="1419"/>
    </location>
</feature>
<dbReference type="SUPFAM" id="SSF81665">
    <property type="entry name" value="Calcium ATPase, transmembrane domain M"/>
    <property type="match status" value="1"/>
</dbReference>
<evidence type="ECO:0000256" key="14">
    <source>
        <dbReference type="ARBA" id="ARBA00049128"/>
    </source>
</evidence>
<dbReference type="SFLD" id="SFLDS00003">
    <property type="entry name" value="Haloacid_Dehalogenase"/>
    <property type="match status" value="1"/>
</dbReference>
<feature type="binding site" evidence="16">
    <location>
        <position position="785"/>
    </location>
    <ligand>
        <name>ATP</name>
        <dbReference type="ChEBI" id="CHEBI:30616"/>
    </ligand>
</feature>
<dbReference type="NCBIfam" id="TIGR01652">
    <property type="entry name" value="ATPase-Plipid"/>
    <property type="match status" value="1"/>
</dbReference>
<keyword evidence="4" id="KW-0597">Phosphoprotein</keyword>
<dbReference type="HOGENOM" id="CLU_000846_5_2_1"/>
<evidence type="ECO:0000256" key="1">
    <source>
        <dbReference type="ARBA" id="ARBA00004127"/>
    </source>
</evidence>
<dbReference type="Pfam" id="PF00122">
    <property type="entry name" value="E1-E2_ATPase"/>
    <property type="match status" value="1"/>
</dbReference>
<feature type="binding site" evidence="16">
    <location>
        <position position="686"/>
    </location>
    <ligand>
        <name>ATP</name>
        <dbReference type="ChEBI" id="CHEBI:30616"/>
    </ligand>
</feature>
<feature type="binding site" evidence="17">
    <location>
        <position position="554"/>
    </location>
    <ligand>
        <name>Mg(2+)</name>
        <dbReference type="ChEBI" id="CHEBI:18420"/>
    </ligand>
</feature>
<dbReference type="STRING" id="671144.I4Y838"/>
<feature type="domain" description="P-type ATPase C-terminal" evidence="22">
    <location>
        <begin position="1010"/>
        <end position="1257"/>
    </location>
</feature>
<keyword evidence="6 17" id="KW-0479">Metal-binding</keyword>
<evidence type="ECO:0000313" key="24">
    <source>
        <dbReference type="Proteomes" id="UP000005242"/>
    </source>
</evidence>
<dbReference type="GO" id="GO:0016887">
    <property type="term" value="F:ATP hydrolysis activity"/>
    <property type="evidence" value="ECO:0007669"/>
    <property type="project" value="InterPro"/>
</dbReference>
<dbReference type="GO" id="GO:0140326">
    <property type="term" value="F:ATPase-coupled intramembrane lipid transporter activity"/>
    <property type="evidence" value="ECO:0007669"/>
    <property type="project" value="UniProtKB-EC"/>
</dbReference>
<feature type="binding site" evidence="16">
    <location>
        <position position="867"/>
    </location>
    <ligand>
        <name>ATP</name>
        <dbReference type="ChEBI" id="CHEBI:30616"/>
    </ligand>
</feature>
<name>I4Y838_WALMC</name>
<feature type="binding site" evidence="17">
    <location>
        <position position="556"/>
    </location>
    <ligand>
        <name>Mg(2+)</name>
        <dbReference type="ChEBI" id="CHEBI:18420"/>
    </ligand>
</feature>
<organism evidence="23 24">
    <name type="scientific">Wallemia mellicola (strain ATCC MYA-4683 / CBS 633.66)</name>
    <name type="common">Wallemia sebi (CBS 633.66)</name>
    <dbReference type="NCBI Taxonomy" id="671144"/>
    <lineage>
        <taxon>Eukaryota</taxon>
        <taxon>Fungi</taxon>
        <taxon>Dikarya</taxon>
        <taxon>Basidiomycota</taxon>
        <taxon>Wallemiomycotina</taxon>
        <taxon>Wallemiomycetes</taxon>
        <taxon>Wallemiales</taxon>
        <taxon>Wallemiaceae</taxon>
        <taxon>Wallemia</taxon>
    </lineage>
</organism>
<feature type="transmembrane region" description="Helical" evidence="18">
    <location>
        <begin position="1123"/>
        <end position="1144"/>
    </location>
</feature>
<evidence type="ECO:0000256" key="6">
    <source>
        <dbReference type="ARBA" id="ARBA00022723"/>
    </source>
</evidence>
<feature type="binding site" evidence="16">
    <location>
        <position position="556"/>
    </location>
    <ligand>
        <name>ATP</name>
        <dbReference type="ChEBI" id="CHEBI:30616"/>
    </ligand>
</feature>
<sequence length="1419" mass="160105">MPGSIASSARHLIDYTTDEDSSLNIDSDLRLRTVRSATGSIREAHRHDKRRESKRKRLKEKLKKAAKPKFKKESQPLEGKRRNVYANIPLPASELNKSGDPLVKYPRNKVRTAKYTLITFIPKNLLEQFRRVANIYFLVLVILQIFPIFGATTPQVAMLPLVAILVITGIKDAIEDYRRNVLDNQVNQSITTKLQNFKNVNIPSDDRSLFAKLFNISKRPSRGVRKLQKSSFDLSDNVLYKDGNKAETMTSLTPSIKSIGVVDYSNQTPGISKWERTFWKKLRVGDFVLLRENDQIPADLVLLSTSDSDGMAFVETKNLDGETNLKPKKCLKATSGMSSEEDIEHSKFLIDSEPPNANLYSYNGVLRYQSRKNDNSMIMQDAVEPVTASELLLRGCSLRNTQWAIGIVVFTGSDTKIMLNGGETPSKRSKIEKETNFNVAMNFIILIAMCSIAAVANGVYWDSDSSSSRYYEPNAMMDSRVPINSLITFCACLIAFQNIVPISLYISIEIVKTIQAFFIWQDLAMYYPELDHPCVPKSWNISDDLGQIEYIFSDKTGTLTQNVMEFKKCSIAGKPYGEGITEAMLGAAKREGRELNFDSEQHAFHMAELKKGMMAEMKRAFNDKYRQEENLTLVAPELVNDLVASDRRHSIYQFFRALALCHDVIASAPDVSKPHVLEYKAQSPDEAALVATARDMGFAFVNRTNTVIELNVCGNVEKYTPLKILEFNSSRKRMSVIVKTMDGRILLLCKGADSIISERLRPDHDKALLNESMKDLDNFANAGLRTLLVAQREVSREEYEHWAIQYDEAAASVEDREEEIEKSCDIIERNLEILGATALEDKLQQGVPDAIQTLHKAGIKLWILTGDKVQTAIEIGFSCNLLDNNMEMMILSAENSQDTTMQIESSLNKLQSSEGGYMSQKYAVIIDGETLKHALNPENKNLFLNLGTQCETVLCCRVSPSQKAQTVSMVKEGRKAMTLSIGDGANDVAMIQEANVGIGIAGLEGAQASMSADYAIGQFRYLTTLLLVHGRWSYIRIAEMHANFFFKNIIFTLIMFLYLIYSSFDATYLFEYTYIMFYNLLFTSLPVIIMGAFEQDVNAAASLAFPQLYKRGIQGLEYTRTKFWLYIIDGCYQACVCFFVAYGAYIDGATQSYSGREAGSLWEIGVTICCTCVLCANGYVGLNSKYWTWIIWTVNIVTTLLVFIWTALYSAFEGQNFHGEVIEVFSSATFWFTVIVTPVIALAPRFIIKLAHNTYRPMDKDIIRERWIMGDLKDELGLKHRREIEQEERERKQTLETISEDVEMNVRQNHTSIASFGLNVDHEQSRDLPKLNTDVNYEPYQDGFSPDAESRLQLPPSAISQNSPRSVTSSRTTPYNVAAGTVSELDLKGNYRSYDEYPPTSPIRFSSKNPFNESNEPLV</sequence>
<dbReference type="Gene3D" id="2.70.150.10">
    <property type="entry name" value="Calcium-transporting ATPase, cytoplasmic transduction domain A"/>
    <property type="match status" value="1"/>
</dbReference>
<feature type="compositionally biased region" description="Polar residues" evidence="19">
    <location>
        <begin position="1403"/>
        <end position="1419"/>
    </location>
</feature>
<evidence type="ECO:0000256" key="8">
    <source>
        <dbReference type="ARBA" id="ARBA00022840"/>
    </source>
</evidence>
<dbReference type="InterPro" id="IPR044492">
    <property type="entry name" value="P_typ_ATPase_HD_dom"/>
</dbReference>
<keyword evidence="8 16" id="KW-0067">ATP-binding</keyword>
<dbReference type="Pfam" id="PF16209">
    <property type="entry name" value="PhoLip_ATPase_N"/>
    <property type="match status" value="1"/>
</dbReference>
<feature type="transmembrane region" description="Helical" evidence="18">
    <location>
        <begin position="132"/>
        <end position="150"/>
    </location>
</feature>
<feature type="transmembrane region" description="Helical" evidence="18">
    <location>
        <begin position="481"/>
        <end position="506"/>
    </location>
</feature>
<evidence type="ECO:0000256" key="4">
    <source>
        <dbReference type="ARBA" id="ARBA00022553"/>
    </source>
</evidence>
<feature type="binding site" evidence="16">
    <location>
        <position position="554"/>
    </location>
    <ligand>
        <name>ATP</name>
        <dbReference type="ChEBI" id="CHEBI:30616"/>
    </ligand>
</feature>
<dbReference type="InterPro" id="IPR008250">
    <property type="entry name" value="ATPase_P-typ_transduc_dom_A_sf"/>
</dbReference>